<keyword evidence="1" id="KW-0812">Transmembrane</keyword>
<feature type="transmembrane region" description="Helical" evidence="1">
    <location>
        <begin position="187"/>
        <end position="205"/>
    </location>
</feature>
<evidence type="ECO:0000256" key="1">
    <source>
        <dbReference type="SAM" id="Phobius"/>
    </source>
</evidence>
<feature type="transmembrane region" description="Helical" evidence="1">
    <location>
        <begin position="291"/>
        <end position="309"/>
    </location>
</feature>
<keyword evidence="3" id="KW-1185">Reference proteome</keyword>
<feature type="transmembrane region" description="Helical" evidence="1">
    <location>
        <begin position="321"/>
        <end position="340"/>
    </location>
</feature>
<gene>
    <name evidence="2" type="ORF">C8R41DRAFT_917283</name>
</gene>
<comment type="caution">
    <text evidence="2">The sequence shown here is derived from an EMBL/GenBank/DDBJ whole genome shotgun (WGS) entry which is preliminary data.</text>
</comment>
<keyword evidence="1" id="KW-0472">Membrane</keyword>
<reference evidence="2" key="1">
    <citation type="submission" date="2022-08" db="EMBL/GenBank/DDBJ databases">
        <title>A Global Phylogenomic Analysis of the Shiitake Genus Lentinula.</title>
        <authorList>
            <consortium name="DOE Joint Genome Institute"/>
            <person name="Sierra-Patev S."/>
            <person name="Min B."/>
            <person name="Naranjo-Ortiz M."/>
            <person name="Looney B."/>
            <person name="Konkel Z."/>
            <person name="Slot J.C."/>
            <person name="Sakamoto Y."/>
            <person name="Steenwyk J.L."/>
            <person name="Rokas A."/>
            <person name="Carro J."/>
            <person name="Camarero S."/>
            <person name="Ferreira P."/>
            <person name="Molpeceres G."/>
            <person name="Ruiz-Duenas F.J."/>
            <person name="Serrano A."/>
            <person name="Henrissat B."/>
            <person name="Drula E."/>
            <person name="Hughes K.W."/>
            <person name="Mata J.L."/>
            <person name="Ishikawa N.K."/>
            <person name="Vargas-Isla R."/>
            <person name="Ushijima S."/>
            <person name="Smith C.A."/>
            <person name="Ahrendt S."/>
            <person name="Andreopoulos W."/>
            <person name="He G."/>
            <person name="Labutti K."/>
            <person name="Lipzen A."/>
            <person name="Ng V."/>
            <person name="Riley R."/>
            <person name="Sandor L."/>
            <person name="Barry K."/>
            <person name="Martinez A.T."/>
            <person name="Xiao Y."/>
            <person name="Gibbons J.G."/>
            <person name="Terashima K."/>
            <person name="Grigoriev I.V."/>
            <person name="Hibbett D.S."/>
        </authorList>
    </citation>
    <scope>NUCLEOTIDE SEQUENCE</scope>
    <source>
        <strain evidence="2">RHP3577 ss4</strain>
    </source>
</reference>
<dbReference type="EMBL" id="JANVFT010000020">
    <property type="protein sequence ID" value="KAJ4497564.1"/>
    <property type="molecule type" value="Genomic_DNA"/>
</dbReference>
<protein>
    <submittedName>
        <fullName evidence="2">Uncharacterized protein</fullName>
    </submittedName>
</protein>
<evidence type="ECO:0000313" key="2">
    <source>
        <dbReference type="EMBL" id="KAJ4497564.1"/>
    </source>
</evidence>
<organism evidence="2 3">
    <name type="scientific">Lentinula lateritia</name>
    <dbReference type="NCBI Taxonomy" id="40482"/>
    <lineage>
        <taxon>Eukaryota</taxon>
        <taxon>Fungi</taxon>
        <taxon>Dikarya</taxon>
        <taxon>Basidiomycota</taxon>
        <taxon>Agaricomycotina</taxon>
        <taxon>Agaricomycetes</taxon>
        <taxon>Agaricomycetidae</taxon>
        <taxon>Agaricales</taxon>
        <taxon>Marasmiineae</taxon>
        <taxon>Omphalotaceae</taxon>
        <taxon>Lentinula</taxon>
    </lineage>
</organism>
<proteinExistence type="predicted"/>
<evidence type="ECO:0000313" key="3">
    <source>
        <dbReference type="Proteomes" id="UP001150217"/>
    </source>
</evidence>
<sequence length="392" mass="43742">MAFAMSWFQTGPSSTTSLCILCAHRDLEENNDPTIHALSQYLISHGVHKDRMSFALIYEHPSQNTLLKAVTTEIERRYKSMDVEEVEPALFDLQRDDSQCDKTLRTENAIPIKRTNSPKAAGNNNNTTETIHQESKRNEITCANQAKQDKRDNNSNRGFMPGIPRLNGLPFVAFTAFALDTFQLPKILFNAGALSYLLFSIKLLWKVSTMFQSQPHAIALGFVPPSVVMFTFVQRYAPIQVRAEAEGMDSIILQAAIDMTILTGAEDKLGLPGPHMNLLDFIALDRQLPKILFTIGSLSYLLFLIRLLWKIGTMFLHQPLTGIGHSALSVGLLVFIRYHAPQIQGRDQRSGLLRLAIDTVIFIGAFICTSIMWSMICVIGDLASVALSVIRS</sequence>
<feature type="transmembrane region" description="Helical" evidence="1">
    <location>
        <begin position="360"/>
        <end position="390"/>
    </location>
</feature>
<accession>A0ABQ8VQV2</accession>
<dbReference type="Proteomes" id="UP001150217">
    <property type="component" value="Unassembled WGS sequence"/>
</dbReference>
<name>A0ABQ8VQV2_9AGAR</name>
<keyword evidence="1" id="KW-1133">Transmembrane helix</keyword>